<sequence length="46" mass="5281">LKPYFTNDSSKKVLSVSLKSISYVNISYSYRDSNPDMTISHNPRQV</sequence>
<reference evidence="1 2" key="1">
    <citation type="submission" date="2015-01" db="EMBL/GenBank/DDBJ databases">
        <title>Evolution of Trichinella species and genotypes.</title>
        <authorList>
            <person name="Korhonen P.K."/>
            <person name="Edoardo P."/>
            <person name="Giuseppe L.R."/>
            <person name="Gasser R.B."/>
        </authorList>
    </citation>
    <scope>NUCLEOTIDE SEQUENCE [LARGE SCALE GENOMIC DNA]</scope>
    <source>
        <strain evidence="1">ISS417</strain>
    </source>
</reference>
<keyword evidence="2" id="KW-1185">Reference proteome</keyword>
<protein>
    <submittedName>
        <fullName evidence="1">Uncharacterized protein</fullName>
    </submittedName>
</protein>
<dbReference type="Proteomes" id="UP000055048">
    <property type="component" value="Unassembled WGS sequence"/>
</dbReference>
<accession>A0A0V0SQT2</accession>
<proteinExistence type="predicted"/>
<gene>
    <name evidence="1" type="ORF">T05_6669</name>
</gene>
<evidence type="ECO:0000313" key="1">
    <source>
        <dbReference type="EMBL" id="KRX29100.1"/>
    </source>
</evidence>
<dbReference type="AlphaFoldDB" id="A0A0V0SQT2"/>
<feature type="non-terminal residue" evidence="1">
    <location>
        <position position="1"/>
    </location>
</feature>
<name>A0A0V0SQT2_9BILA</name>
<comment type="caution">
    <text evidence="1">The sequence shown here is derived from an EMBL/GenBank/DDBJ whole genome shotgun (WGS) entry which is preliminary data.</text>
</comment>
<dbReference type="EMBL" id="JYDJ01003672">
    <property type="protein sequence ID" value="KRX29100.1"/>
    <property type="molecule type" value="Genomic_DNA"/>
</dbReference>
<evidence type="ECO:0000313" key="2">
    <source>
        <dbReference type="Proteomes" id="UP000055048"/>
    </source>
</evidence>
<organism evidence="1 2">
    <name type="scientific">Trichinella murrelli</name>
    <dbReference type="NCBI Taxonomy" id="144512"/>
    <lineage>
        <taxon>Eukaryota</taxon>
        <taxon>Metazoa</taxon>
        <taxon>Ecdysozoa</taxon>
        <taxon>Nematoda</taxon>
        <taxon>Enoplea</taxon>
        <taxon>Dorylaimia</taxon>
        <taxon>Trichinellida</taxon>
        <taxon>Trichinellidae</taxon>
        <taxon>Trichinella</taxon>
    </lineage>
</organism>